<gene>
    <name evidence="3" type="ORF">G1C96_0376</name>
</gene>
<dbReference type="EMBL" id="JAAIIH010000001">
    <property type="protein sequence ID" value="NMM99798.1"/>
    <property type="molecule type" value="Genomic_DNA"/>
</dbReference>
<dbReference type="Gene3D" id="3.30.1380.10">
    <property type="match status" value="1"/>
</dbReference>
<evidence type="ECO:0000256" key="1">
    <source>
        <dbReference type="SAM" id="Phobius"/>
    </source>
</evidence>
<proteinExistence type="predicted"/>
<dbReference type="PANTHER" id="PTHR34385:SF1">
    <property type="entry name" value="PEPTIDOGLYCAN L-ALANYL-D-GLUTAMATE ENDOPEPTIDASE CWLK"/>
    <property type="match status" value="1"/>
</dbReference>
<sequence>MESRGPDGGPGTADGRGVRSFAVARARRSRAAMLRRAAVAACVAALALAALAGVGAVMHRGPFARWRTAAAYDPSRWSLIVVNRWNAIPSGYPRPELTTLRNGQQVDSRIYPDLQRMFDAMRADGLDPEVTAGFRTNDVQRRLMDEKIAEYRGEGMPEAAARARAERLVAIPGTSEHEIGLAVDVNARGRAVDDNWAVYDWLAANAYRYGFVLRYPDGRTAVTGNQYEPWHYRYVGVDAAAAMRDGGWTLEEYAGREGA</sequence>
<dbReference type="RefSeq" id="WP_169274949.1">
    <property type="nucleotide sequence ID" value="NZ_JAAIIH010000001.1"/>
</dbReference>
<keyword evidence="1" id="KW-0812">Transmembrane</keyword>
<reference evidence="3 4" key="1">
    <citation type="submission" date="2020-02" db="EMBL/GenBank/DDBJ databases">
        <title>Characterization of phylogenetic diversity of novel bifidobacterial species isolated in Czech ZOOs.</title>
        <authorList>
            <person name="Lugli G.A."/>
            <person name="Vera N.B."/>
            <person name="Ventura M."/>
        </authorList>
    </citation>
    <scope>NUCLEOTIDE SEQUENCE [LARGE SCALE GENOMIC DNA]</scope>
    <source>
        <strain evidence="3 4">DSM 109958</strain>
    </source>
</reference>
<organism evidence="3 4">
    <name type="scientific">Bifidobacterium moraviense</name>
    <dbReference type="NCBI Taxonomy" id="2675323"/>
    <lineage>
        <taxon>Bacteria</taxon>
        <taxon>Bacillati</taxon>
        <taxon>Actinomycetota</taxon>
        <taxon>Actinomycetes</taxon>
        <taxon>Bifidobacteriales</taxon>
        <taxon>Bifidobacteriaceae</taxon>
        <taxon>Bifidobacterium</taxon>
    </lineage>
</organism>
<dbReference type="CDD" id="cd14852">
    <property type="entry name" value="LD-carboxypeptidase"/>
    <property type="match status" value="1"/>
</dbReference>
<keyword evidence="4" id="KW-1185">Reference proteome</keyword>
<dbReference type="InterPro" id="IPR009045">
    <property type="entry name" value="Zn_M74/Hedgehog-like"/>
</dbReference>
<dbReference type="InterPro" id="IPR052179">
    <property type="entry name" value="DD-CPase-like"/>
</dbReference>
<keyword evidence="1" id="KW-1133">Transmembrane helix</keyword>
<dbReference type="GO" id="GO:0006508">
    <property type="term" value="P:proteolysis"/>
    <property type="evidence" value="ECO:0007669"/>
    <property type="project" value="InterPro"/>
</dbReference>
<dbReference type="InterPro" id="IPR003709">
    <property type="entry name" value="VanY-like_core_dom"/>
</dbReference>
<dbReference type="Pfam" id="PF02557">
    <property type="entry name" value="VanY"/>
    <property type="match status" value="1"/>
</dbReference>
<feature type="domain" description="D-alanyl-D-alanine carboxypeptidase-like core" evidence="2">
    <location>
        <begin position="105"/>
        <end position="236"/>
    </location>
</feature>
<accession>A0A7Y0HYI3</accession>
<name>A0A7Y0HYI3_9BIFI</name>
<dbReference type="GO" id="GO:0004180">
    <property type="term" value="F:carboxypeptidase activity"/>
    <property type="evidence" value="ECO:0007669"/>
    <property type="project" value="UniProtKB-KW"/>
</dbReference>
<feature type="transmembrane region" description="Helical" evidence="1">
    <location>
        <begin position="37"/>
        <end position="58"/>
    </location>
</feature>
<comment type="caution">
    <text evidence="3">The sequence shown here is derived from an EMBL/GenBank/DDBJ whole genome shotgun (WGS) entry which is preliminary data.</text>
</comment>
<keyword evidence="3" id="KW-0378">Hydrolase</keyword>
<protein>
    <submittedName>
        <fullName evidence="3">D-Ala-D-Ala carboxypeptidase VanY</fullName>
    </submittedName>
</protein>
<dbReference type="PANTHER" id="PTHR34385">
    <property type="entry name" value="D-ALANYL-D-ALANINE CARBOXYPEPTIDASE"/>
    <property type="match status" value="1"/>
</dbReference>
<dbReference type="Proteomes" id="UP000588277">
    <property type="component" value="Unassembled WGS sequence"/>
</dbReference>
<keyword evidence="3" id="KW-0121">Carboxypeptidase</keyword>
<keyword evidence="1" id="KW-0472">Membrane</keyword>
<evidence type="ECO:0000313" key="4">
    <source>
        <dbReference type="Proteomes" id="UP000588277"/>
    </source>
</evidence>
<evidence type="ECO:0000259" key="2">
    <source>
        <dbReference type="Pfam" id="PF02557"/>
    </source>
</evidence>
<dbReference type="AlphaFoldDB" id="A0A7Y0HYI3"/>
<keyword evidence="3" id="KW-0645">Protease</keyword>
<evidence type="ECO:0000313" key="3">
    <source>
        <dbReference type="EMBL" id="NMM99798.1"/>
    </source>
</evidence>
<dbReference type="InterPro" id="IPR058193">
    <property type="entry name" value="VanY/YodJ_core_dom"/>
</dbReference>
<dbReference type="SUPFAM" id="SSF55166">
    <property type="entry name" value="Hedgehog/DD-peptidase"/>
    <property type="match status" value="1"/>
</dbReference>